<proteinExistence type="inferred from homology"/>
<evidence type="ECO:0000256" key="4">
    <source>
        <dbReference type="ARBA" id="ARBA00023110"/>
    </source>
</evidence>
<dbReference type="InterPro" id="IPR000774">
    <property type="entry name" value="PPIase_FKBP_N"/>
</dbReference>
<evidence type="ECO:0000256" key="1">
    <source>
        <dbReference type="ARBA" id="ARBA00000971"/>
    </source>
</evidence>
<dbReference type="RefSeq" id="WP_163489744.1">
    <property type="nucleotide sequence ID" value="NZ_JACVEL010000004.1"/>
</dbReference>
<name>A0A8J6PPF0_9FLAO</name>
<keyword evidence="10" id="KW-1185">Reference proteome</keyword>
<dbReference type="InterPro" id="IPR001179">
    <property type="entry name" value="PPIase_FKBP_dom"/>
</dbReference>
<feature type="domain" description="PPIase FKBP-type" evidence="8">
    <location>
        <begin position="112"/>
        <end position="198"/>
    </location>
</feature>
<evidence type="ECO:0000313" key="10">
    <source>
        <dbReference type="Proteomes" id="UP000652681"/>
    </source>
</evidence>
<accession>A0A8J6PPF0</accession>
<evidence type="ECO:0000256" key="2">
    <source>
        <dbReference type="ARBA" id="ARBA00006577"/>
    </source>
</evidence>
<evidence type="ECO:0000256" key="3">
    <source>
        <dbReference type="ARBA" id="ARBA00022729"/>
    </source>
</evidence>
<evidence type="ECO:0000256" key="6">
    <source>
        <dbReference type="PROSITE-ProRule" id="PRU00277"/>
    </source>
</evidence>
<sequence length="198" mass="21742">MSEELNAVSYCVGMSIAESLMQQNLGNLSIDVFSEAVEDVFQGKELKFTPEQANAIIQQYMQTAMQQQFAVNKTAGEAFLSENFKKDGVKTTLTGLQYEVLNEGEGAHPGPTSQVTVHYHGTLIDGTVFDSSVQRGTPATFGVNQVIPGWTEALQLMRKGSKYRLYIPQELAYGSNAPGGVIQPYMALIFDVELLDFK</sequence>
<evidence type="ECO:0000256" key="5">
    <source>
        <dbReference type="ARBA" id="ARBA00023235"/>
    </source>
</evidence>
<dbReference type="PROSITE" id="PS50059">
    <property type="entry name" value="FKBP_PPIASE"/>
    <property type="match status" value="1"/>
</dbReference>
<gene>
    <name evidence="9" type="ORF">H9Y05_07655</name>
</gene>
<dbReference type="FunFam" id="3.10.50.40:FF:000045">
    <property type="entry name" value="Peptidyl-prolyl cis-trans isomerase"/>
    <property type="match status" value="1"/>
</dbReference>
<reference evidence="9" key="1">
    <citation type="submission" date="2020-09" db="EMBL/GenBank/DDBJ databases">
        <title>Taishania pollutisoli gen. nov., sp. nov., Isolated from Tetrabromobisphenol A-Contaminated Soil.</title>
        <authorList>
            <person name="Chen Q."/>
        </authorList>
    </citation>
    <scope>NUCLEOTIDE SEQUENCE</scope>
    <source>
        <strain evidence="9">CZZ-1</strain>
    </source>
</reference>
<dbReference type="Pfam" id="PF00254">
    <property type="entry name" value="FKBP_C"/>
    <property type="match status" value="1"/>
</dbReference>
<dbReference type="InterPro" id="IPR036944">
    <property type="entry name" value="PPIase_FKBP_N_sf"/>
</dbReference>
<dbReference type="InterPro" id="IPR046357">
    <property type="entry name" value="PPIase_dom_sf"/>
</dbReference>
<dbReference type="EC" id="5.2.1.8" evidence="7"/>
<dbReference type="Proteomes" id="UP000652681">
    <property type="component" value="Unassembled WGS sequence"/>
</dbReference>
<dbReference type="Pfam" id="PF01346">
    <property type="entry name" value="FKBP_N"/>
    <property type="match status" value="1"/>
</dbReference>
<dbReference type="GO" id="GO:0006457">
    <property type="term" value="P:protein folding"/>
    <property type="evidence" value="ECO:0007669"/>
    <property type="project" value="InterPro"/>
</dbReference>
<dbReference type="EMBL" id="JACVEL010000004">
    <property type="protein sequence ID" value="MBC9812348.1"/>
    <property type="molecule type" value="Genomic_DNA"/>
</dbReference>
<dbReference type="GO" id="GO:0003755">
    <property type="term" value="F:peptidyl-prolyl cis-trans isomerase activity"/>
    <property type="evidence" value="ECO:0007669"/>
    <property type="project" value="UniProtKB-UniRule"/>
</dbReference>
<dbReference type="AlphaFoldDB" id="A0A8J6PPF0"/>
<evidence type="ECO:0000259" key="8">
    <source>
        <dbReference type="PROSITE" id="PS50059"/>
    </source>
</evidence>
<evidence type="ECO:0000256" key="7">
    <source>
        <dbReference type="RuleBase" id="RU003915"/>
    </source>
</evidence>
<comment type="caution">
    <text evidence="9">The sequence shown here is derived from an EMBL/GenBank/DDBJ whole genome shotgun (WGS) entry which is preliminary data.</text>
</comment>
<dbReference type="PANTHER" id="PTHR43811">
    <property type="entry name" value="FKBP-TYPE PEPTIDYL-PROLYL CIS-TRANS ISOMERASE FKPA"/>
    <property type="match status" value="1"/>
</dbReference>
<keyword evidence="4 6" id="KW-0697">Rotamase</keyword>
<keyword evidence="5 6" id="KW-0413">Isomerase</keyword>
<dbReference type="PANTHER" id="PTHR43811:SF19">
    <property type="entry name" value="39 KDA FK506-BINDING NUCLEAR PROTEIN"/>
    <property type="match status" value="1"/>
</dbReference>
<dbReference type="Gene3D" id="1.10.287.460">
    <property type="entry name" value="Peptidyl-prolyl cis-trans isomerase, FKBP-type, N-terminal domain"/>
    <property type="match status" value="1"/>
</dbReference>
<comment type="similarity">
    <text evidence="2 7">Belongs to the FKBP-type PPIase family.</text>
</comment>
<dbReference type="SUPFAM" id="SSF54534">
    <property type="entry name" value="FKBP-like"/>
    <property type="match status" value="1"/>
</dbReference>
<organism evidence="9 10">
    <name type="scientific">Taishania pollutisoli</name>
    <dbReference type="NCBI Taxonomy" id="2766479"/>
    <lineage>
        <taxon>Bacteria</taxon>
        <taxon>Pseudomonadati</taxon>
        <taxon>Bacteroidota</taxon>
        <taxon>Flavobacteriia</taxon>
        <taxon>Flavobacteriales</taxon>
        <taxon>Crocinitomicaceae</taxon>
        <taxon>Taishania</taxon>
    </lineage>
</organism>
<keyword evidence="3" id="KW-0732">Signal</keyword>
<comment type="catalytic activity">
    <reaction evidence="1 6 7">
        <text>[protein]-peptidylproline (omega=180) = [protein]-peptidylproline (omega=0)</text>
        <dbReference type="Rhea" id="RHEA:16237"/>
        <dbReference type="Rhea" id="RHEA-COMP:10747"/>
        <dbReference type="Rhea" id="RHEA-COMP:10748"/>
        <dbReference type="ChEBI" id="CHEBI:83833"/>
        <dbReference type="ChEBI" id="CHEBI:83834"/>
        <dbReference type="EC" id="5.2.1.8"/>
    </reaction>
</comment>
<evidence type="ECO:0000313" key="9">
    <source>
        <dbReference type="EMBL" id="MBC9812348.1"/>
    </source>
</evidence>
<dbReference type="Gene3D" id="3.10.50.40">
    <property type="match status" value="1"/>
</dbReference>
<protein>
    <recommendedName>
        <fullName evidence="7">Peptidyl-prolyl cis-trans isomerase</fullName>
        <ecNumber evidence="7">5.2.1.8</ecNumber>
    </recommendedName>
</protein>